<protein>
    <submittedName>
        <fullName evidence="1">Uncharacterized protein</fullName>
    </submittedName>
</protein>
<dbReference type="AlphaFoldDB" id="A0A9P4PA53"/>
<reference evidence="1" key="1">
    <citation type="journal article" date="2020" name="Stud. Mycol.">
        <title>101 Dothideomycetes genomes: a test case for predicting lifestyles and emergence of pathogens.</title>
        <authorList>
            <person name="Haridas S."/>
            <person name="Albert R."/>
            <person name="Binder M."/>
            <person name="Bloem J."/>
            <person name="Labutti K."/>
            <person name="Salamov A."/>
            <person name="Andreopoulos B."/>
            <person name="Baker S."/>
            <person name="Barry K."/>
            <person name="Bills G."/>
            <person name="Bluhm B."/>
            <person name="Cannon C."/>
            <person name="Castanera R."/>
            <person name="Culley D."/>
            <person name="Daum C."/>
            <person name="Ezra D."/>
            <person name="Gonzalez J."/>
            <person name="Henrissat B."/>
            <person name="Kuo A."/>
            <person name="Liang C."/>
            <person name="Lipzen A."/>
            <person name="Lutzoni F."/>
            <person name="Magnuson J."/>
            <person name="Mondo S."/>
            <person name="Nolan M."/>
            <person name="Ohm R."/>
            <person name="Pangilinan J."/>
            <person name="Park H.-J."/>
            <person name="Ramirez L."/>
            <person name="Alfaro M."/>
            <person name="Sun H."/>
            <person name="Tritt A."/>
            <person name="Yoshinaga Y."/>
            <person name="Zwiers L.-H."/>
            <person name="Turgeon B."/>
            <person name="Goodwin S."/>
            <person name="Spatafora J."/>
            <person name="Crous P."/>
            <person name="Grigoriev I."/>
        </authorList>
    </citation>
    <scope>NUCLEOTIDE SEQUENCE</scope>
    <source>
        <strain evidence="1">CBS 690.94</strain>
    </source>
</reference>
<comment type="caution">
    <text evidence="1">The sequence shown here is derived from an EMBL/GenBank/DDBJ whole genome shotgun (WGS) entry which is preliminary data.</text>
</comment>
<gene>
    <name evidence="1" type="ORF">P171DRAFT_435894</name>
</gene>
<proteinExistence type="predicted"/>
<dbReference type="Proteomes" id="UP000799764">
    <property type="component" value="Unassembled WGS sequence"/>
</dbReference>
<dbReference type="EMBL" id="MU001508">
    <property type="protein sequence ID" value="KAF2440082.1"/>
    <property type="molecule type" value="Genomic_DNA"/>
</dbReference>
<keyword evidence="2" id="KW-1185">Reference proteome</keyword>
<name>A0A9P4PA53_9PLEO</name>
<sequence>MAAKACRRMFHDLCCALGCTIVFVADPLTILLDTIVSDRFQLYSVVVAESSEGRFRVRASTRFCELML</sequence>
<evidence type="ECO:0000313" key="2">
    <source>
        <dbReference type="Proteomes" id="UP000799764"/>
    </source>
</evidence>
<evidence type="ECO:0000313" key="1">
    <source>
        <dbReference type="EMBL" id="KAF2440082.1"/>
    </source>
</evidence>
<accession>A0A9P4PA53</accession>
<organism evidence="1 2">
    <name type="scientific">Karstenula rhodostoma CBS 690.94</name>
    <dbReference type="NCBI Taxonomy" id="1392251"/>
    <lineage>
        <taxon>Eukaryota</taxon>
        <taxon>Fungi</taxon>
        <taxon>Dikarya</taxon>
        <taxon>Ascomycota</taxon>
        <taxon>Pezizomycotina</taxon>
        <taxon>Dothideomycetes</taxon>
        <taxon>Pleosporomycetidae</taxon>
        <taxon>Pleosporales</taxon>
        <taxon>Massarineae</taxon>
        <taxon>Didymosphaeriaceae</taxon>
        <taxon>Karstenula</taxon>
    </lineage>
</organism>